<dbReference type="InterPro" id="IPR003593">
    <property type="entry name" value="AAA+_ATPase"/>
</dbReference>
<dbReference type="Gene3D" id="3.40.50.300">
    <property type="entry name" value="P-loop containing nucleotide triphosphate hydrolases"/>
    <property type="match status" value="1"/>
</dbReference>
<dbReference type="InterPro" id="IPR015854">
    <property type="entry name" value="ABC_transpr_LolD-like"/>
</dbReference>
<organism evidence="6 7">
    <name type="scientific">Amnibacterium soli</name>
    <dbReference type="NCBI Taxonomy" id="1282736"/>
    <lineage>
        <taxon>Bacteria</taxon>
        <taxon>Bacillati</taxon>
        <taxon>Actinomycetota</taxon>
        <taxon>Actinomycetes</taxon>
        <taxon>Micrococcales</taxon>
        <taxon>Microbacteriaceae</taxon>
        <taxon>Amnibacterium</taxon>
    </lineage>
</organism>
<protein>
    <submittedName>
        <fullName evidence="6">ABC transporter ATP-binding protein</fullName>
    </submittedName>
</protein>
<feature type="domain" description="ABC transporter" evidence="5">
    <location>
        <begin position="26"/>
        <end position="251"/>
    </location>
</feature>
<keyword evidence="7" id="KW-1185">Reference proteome</keyword>
<dbReference type="Pfam" id="PF00005">
    <property type="entry name" value="ABC_tran"/>
    <property type="match status" value="1"/>
</dbReference>
<dbReference type="InterPro" id="IPR017911">
    <property type="entry name" value="MacB-like_ATP-bd"/>
</dbReference>
<dbReference type="InterPro" id="IPR003439">
    <property type="entry name" value="ABC_transporter-like_ATP-bd"/>
</dbReference>
<evidence type="ECO:0000313" key="7">
    <source>
        <dbReference type="Proteomes" id="UP001500121"/>
    </source>
</evidence>
<keyword evidence="2" id="KW-0547">Nucleotide-binding</keyword>
<keyword evidence="3 6" id="KW-0067">ATP-binding</keyword>
<evidence type="ECO:0000256" key="2">
    <source>
        <dbReference type="ARBA" id="ARBA00022741"/>
    </source>
</evidence>
<dbReference type="Proteomes" id="UP001500121">
    <property type="component" value="Unassembled WGS sequence"/>
</dbReference>
<feature type="compositionally biased region" description="Polar residues" evidence="4">
    <location>
        <begin position="1"/>
        <end position="12"/>
    </location>
</feature>
<keyword evidence="1" id="KW-0813">Transport</keyword>
<evidence type="ECO:0000259" key="5">
    <source>
        <dbReference type="PROSITE" id="PS50893"/>
    </source>
</evidence>
<sequence length="251" mass="26558">MSCTHTVCSMSPSHPPTAPAGARPTYELQQVCKTYRRGDASAQALIGVDLVVAAGESVAVEGPLGAGRSTLLRLLGALDRPSSGTILLDGADLGRMGAPELSRVRANRIGSLSRSPNLIATLTAQEHVEAALESTHVDPRDRRNRVATVLEEVGLGELAAHLPSELTDGQQQRVALARALVREPAVLLADEPTGALDAVTRDGIVELLDTVRLARGLTLLIATDDPEVARRADRRLLLREGRLAERTAATV</sequence>
<feature type="region of interest" description="Disordered" evidence="4">
    <location>
        <begin position="1"/>
        <end position="22"/>
    </location>
</feature>
<dbReference type="InterPro" id="IPR027417">
    <property type="entry name" value="P-loop_NTPase"/>
</dbReference>
<dbReference type="PANTHER" id="PTHR24220:SF86">
    <property type="entry name" value="ABC TRANSPORTER ABCH.1"/>
    <property type="match status" value="1"/>
</dbReference>
<dbReference type="PANTHER" id="PTHR24220">
    <property type="entry name" value="IMPORT ATP-BINDING PROTEIN"/>
    <property type="match status" value="1"/>
</dbReference>
<dbReference type="SMART" id="SM00382">
    <property type="entry name" value="AAA"/>
    <property type="match status" value="1"/>
</dbReference>
<evidence type="ECO:0000256" key="3">
    <source>
        <dbReference type="ARBA" id="ARBA00022840"/>
    </source>
</evidence>
<name>A0ABP8ZGR2_9MICO</name>
<dbReference type="SUPFAM" id="SSF52540">
    <property type="entry name" value="P-loop containing nucleoside triphosphate hydrolases"/>
    <property type="match status" value="1"/>
</dbReference>
<reference evidence="7" key="1">
    <citation type="journal article" date="2019" name="Int. J. Syst. Evol. Microbiol.">
        <title>The Global Catalogue of Microorganisms (GCM) 10K type strain sequencing project: providing services to taxonomists for standard genome sequencing and annotation.</title>
        <authorList>
            <consortium name="The Broad Institute Genomics Platform"/>
            <consortium name="The Broad Institute Genome Sequencing Center for Infectious Disease"/>
            <person name="Wu L."/>
            <person name="Ma J."/>
        </authorList>
    </citation>
    <scope>NUCLEOTIDE SEQUENCE [LARGE SCALE GENOMIC DNA]</scope>
    <source>
        <strain evidence="7">JCM 19015</strain>
    </source>
</reference>
<evidence type="ECO:0000313" key="6">
    <source>
        <dbReference type="EMBL" id="GAA4755827.1"/>
    </source>
</evidence>
<accession>A0ABP8ZGR2</accession>
<dbReference type="GO" id="GO:0005524">
    <property type="term" value="F:ATP binding"/>
    <property type="evidence" value="ECO:0007669"/>
    <property type="project" value="UniProtKB-KW"/>
</dbReference>
<evidence type="ECO:0000256" key="4">
    <source>
        <dbReference type="SAM" id="MobiDB-lite"/>
    </source>
</evidence>
<dbReference type="CDD" id="cd03255">
    <property type="entry name" value="ABC_MJ0796_LolCDE_FtsE"/>
    <property type="match status" value="1"/>
</dbReference>
<proteinExistence type="predicted"/>
<dbReference type="EMBL" id="BAABLP010000009">
    <property type="protein sequence ID" value="GAA4755827.1"/>
    <property type="molecule type" value="Genomic_DNA"/>
</dbReference>
<comment type="caution">
    <text evidence="6">The sequence shown here is derived from an EMBL/GenBank/DDBJ whole genome shotgun (WGS) entry which is preliminary data.</text>
</comment>
<evidence type="ECO:0000256" key="1">
    <source>
        <dbReference type="ARBA" id="ARBA00022448"/>
    </source>
</evidence>
<gene>
    <name evidence="6" type="ORF">GCM10025783_31390</name>
</gene>
<dbReference type="PROSITE" id="PS50893">
    <property type="entry name" value="ABC_TRANSPORTER_2"/>
    <property type="match status" value="1"/>
</dbReference>